<gene>
    <name evidence="2" type="ORF">Ana3638_00945</name>
</gene>
<keyword evidence="1" id="KW-1133">Transmembrane helix</keyword>
<dbReference type="InterPro" id="IPR020144">
    <property type="entry name" value="SpoVAB"/>
</dbReference>
<dbReference type="Proteomes" id="UP000464314">
    <property type="component" value="Chromosome"/>
</dbReference>
<feature type="transmembrane region" description="Helical" evidence="1">
    <location>
        <begin position="72"/>
        <end position="95"/>
    </location>
</feature>
<evidence type="ECO:0000313" key="3">
    <source>
        <dbReference type="Proteomes" id="UP000464314"/>
    </source>
</evidence>
<dbReference type="Pfam" id="PF13782">
    <property type="entry name" value="SpoVAB"/>
    <property type="match status" value="1"/>
</dbReference>
<proteinExistence type="predicted"/>
<feature type="transmembrane region" description="Helical" evidence="1">
    <location>
        <begin position="6"/>
        <end position="34"/>
    </location>
</feature>
<sequence>MFYKYGLLIFIGVTAGIIVAAGIFTFITLIGVLTRLAVRTNTANRINLYEDLVVLGAGIGNVVLLFKINIPFGMVGLIMFGLFSGGFVGCLAVALEEVLQVFPVLTYRIKLKFGIPIIVLSLAIGKGLGSFYQLFFSD</sequence>
<keyword evidence="1" id="KW-0472">Membrane</keyword>
<keyword evidence="1" id="KW-0812">Transmembrane</keyword>
<dbReference type="EMBL" id="CP048000">
    <property type="protein sequence ID" value="QHQ59537.1"/>
    <property type="molecule type" value="Genomic_DNA"/>
</dbReference>
<keyword evidence="3" id="KW-1185">Reference proteome</keyword>
<reference evidence="2 3" key="1">
    <citation type="submission" date="2020-01" db="EMBL/GenBank/DDBJ databases">
        <title>Genome analysis of Anaerocolumna sp. CBA3638.</title>
        <authorList>
            <person name="Kim J."/>
            <person name="Roh S.W."/>
        </authorList>
    </citation>
    <scope>NUCLEOTIDE SEQUENCE [LARGE SCALE GENOMIC DNA]</scope>
    <source>
        <strain evidence="2 3">CBA3638</strain>
    </source>
</reference>
<feature type="transmembrane region" description="Helical" evidence="1">
    <location>
        <begin position="115"/>
        <end position="135"/>
    </location>
</feature>
<feature type="transmembrane region" description="Helical" evidence="1">
    <location>
        <begin position="46"/>
        <end position="66"/>
    </location>
</feature>
<dbReference type="KEGG" id="anr:Ana3638_00945"/>
<dbReference type="RefSeq" id="WP_161836204.1">
    <property type="nucleotide sequence ID" value="NZ_CP048000.1"/>
</dbReference>
<evidence type="ECO:0000313" key="2">
    <source>
        <dbReference type="EMBL" id="QHQ59537.1"/>
    </source>
</evidence>
<protein>
    <submittedName>
        <fullName evidence="2">Stage V sporulation protein AB</fullName>
    </submittedName>
</protein>
<accession>A0A6P1TGW3</accession>
<dbReference type="AlphaFoldDB" id="A0A6P1TGW3"/>
<evidence type="ECO:0000256" key="1">
    <source>
        <dbReference type="SAM" id="Phobius"/>
    </source>
</evidence>
<organism evidence="2 3">
    <name type="scientific">Anaerocolumna sedimenticola</name>
    <dbReference type="NCBI Taxonomy" id="2696063"/>
    <lineage>
        <taxon>Bacteria</taxon>
        <taxon>Bacillati</taxon>
        <taxon>Bacillota</taxon>
        <taxon>Clostridia</taxon>
        <taxon>Lachnospirales</taxon>
        <taxon>Lachnospiraceae</taxon>
        <taxon>Anaerocolumna</taxon>
    </lineage>
</organism>
<name>A0A6P1TGW3_9FIRM</name>